<keyword evidence="2" id="KW-0479">Metal-binding</keyword>
<dbReference type="GO" id="GO:0046872">
    <property type="term" value="F:metal ion binding"/>
    <property type="evidence" value="ECO:0007669"/>
    <property type="project" value="UniProtKB-KW"/>
</dbReference>
<organism evidence="8 9">
    <name type="scientific">Aureobasidium subglaciale (strain EXF-2481)</name>
    <name type="common">Aureobasidium pullulans var. subglaciale</name>
    <dbReference type="NCBI Taxonomy" id="1043005"/>
    <lineage>
        <taxon>Eukaryota</taxon>
        <taxon>Fungi</taxon>
        <taxon>Dikarya</taxon>
        <taxon>Ascomycota</taxon>
        <taxon>Pezizomycotina</taxon>
        <taxon>Dothideomycetes</taxon>
        <taxon>Dothideomycetidae</taxon>
        <taxon>Dothideales</taxon>
        <taxon>Saccotheciaceae</taxon>
        <taxon>Aureobasidium</taxon>
    </lineage>
</organism>
<gene>
    <name evidence="8" type="ORF">AUEXF2481DRAFT_6512</name>
</gene>
<dbReference type="FunCoup" id="A0A074Y894">
    <property type="interactions" value="234"/>
</dbReference>
<dbReference type="GO" id="GO:0005743">
    <property type="term" value="C:mitochondrial inner membrane"/>
    <property type="evidence" value="ECO:0007669"/>
    <property type="project" value="TreeGrafter"/>
</dbReference>
<evidence type="ECO:0000256" key="6">
    <source>
        <dbReference type="RuleBase" id="RU003983"/>
    </source>
</evidence>
<protein>
    <recommendedName>
        <fullName evidence="7">Peptidase M48 domain-containing protein</fullName>
    </recommendedName>
</protein>
<dbReference type="CDD" id="cd07331">
    <property type="entry name" value="M48C_Oma1_like"/>
    <property type="match status" value="1"/>
</dbReference>
<comment type="cofactor">
    <cofactor evidence="6">
        <name>Zn(2+)</name>
        <dbReference type="ChEBI" id="CHEBI:29105"/>
    </cofactor>
    <text evidence="6">Binds 1 zinc ion per subunit.</text>
</comment>
<keyword evidence="1 6" id="KW-0645">Protease</keyword>
<dbReference type="OrthoDB" id="7464992at2759"/>
<dbReference type="RefSeq" id="XP_013342244.1">
    <property type="nucleotide sequence ID" value="XM_013486790.1"/>
</dbReference>
<dbReference type="GO" id="GO:0034982">
    <property type="term" value="P:mitochondrial protein processing"/>
    <property type="evidence" value="ECO:0007669"/>
    <property type="project" value="TreeGrafter"/>
</dbReference>
<dbReference type="GO" id="GO:0004222">
    <property type="term" value="F:metalloendopeptidase activity"/>
    <property type="evidence" value="ECO:0007669"/>
    <property type="project" value="InterPro"/>
</dbReference>
<sequence length="343" mass="38145">MTTRAFFTTNAAFRSALRQPLTARFGKTGNQQSRTYSNGFRRGSGYQYSRFQQASGLLQKWSARPTFYYEAGGIATAVGGFYAYNTEVVPVSGRRRFNVISADQERQSGQDLYQQVMSEYQDRILPPSHPQHKLVQQVLNRLIPHSGLPAETNNWEVHVIKDEQKNAFVIPGGKVFVFSGILDVCQGEAGLAAVLGHEIAHNVAHHSAERLSSYAIFLPLAYIAAFVLDAGDLGNVATRMIVDFAFLRPGSRKQESEADYIGLMMMSQACYDPTAAVGLWSRMHEAEQGAPPQFLSTHPSSHNRMEKIQSWLGDAELKREESGCGQLSDHVGQFRDAFSGRWS</sequence>
<evidence type="ECO:0000259" key="7">
    <source>
        <dbReference type="Pfam" id="PF01435"/>
    </source>
</evidence>
<dbReference type="OMA" id="RFNCYSE"/>
<dbReference type="PANTHER" id="PTHR22726">
    <property type="entry name" value="METALLOENDOPEPTIDASE OMA1"/>
    <property type="match status" value="1"/>
</dbReference>
<comment type="similarity">
    <text evidence="6">Belongs to the peptidase M48 family.</text>
</comment>
<evidence type="ECO:0000256" key="4">
    <source>
        <dbReference type="ARBA" id="ARBA00022833"/>
    </source>
</evidence>
<dbReference type="InterPro" id="IPR001915">
    <property type="entry name" value="Peptidase_M48"/>
</dbReference>
<dbReference type="PANTHER" id="PTHR22726:SF1">
    <property type="entry name" value="METALLOENDOPEPTIDASE OMA1, MITOCHONDRIAL"/>
    <property type="match status" value="1"/>
</dbReference>
<dbReference type="Proteomes" id="UP000030641">
    <property type="component" value="Unassembled WGS sequence"/>
</dbReference>
<dbReference type="GeneID" id="25370039"/>
<evidence type="ECO:0000313" key="9">
    <source>
        <dbReference type="Proteomes" id="UP000030641"/>
    </source>
</evidence>
<name>A0A074Y894_AURSE</name>
<accession>A0A074Y894</accession>
<dbReference type="Gene3D" id="3.30.2010.10">
    <property type="entry name" value="Metalloproteases ('zincins'), catalytic domain"/>
    <property type="match status" value="1"/>
</dbReference>
<keyword evidence="4 6" id="KW-0862">Zinc</keyword>
<keyword evidence="3 6" id="KW-0378">Hydrolase</keyword>
<dbReference type="STRING" id="1043005.A0A074Y894"/>
<keyword evidence="9" id="KW-1185">Reference proteome</keyword>
<dbReference type="Pfam" id="PF01435">
    <property type="entry name" value="Peptidase_M48"/>
    <property type="match status" value="1"/>
</dbReference>
<dbReference type="GO" id="GO:0006515">
    <property type="term" value="P:protein quality control for misfolded or incompletely synthesized proteins"/>
    <property type="evidence" value="ECO:0007669"/>
    <property type="project" value="TreeGrafter"/>
</dbReference>
<evidence type="ECO:0000256" key="2">
    <source>
        <dbReference type="ARBA" id="ARBA00022723"/>
    </source>
</evidence>
<proteinExistence type="inferred from homology"/>
<evidence type="ECO:0000256" key="3">
    <source>
        <dbReference type="ARBA" id="ARBA00022801"/>
    </source>
</evidence>
<dbReference type="EMBL" id="KL584764">
    <property type="protein sequence ID" value="KEQ93945.1"/>
    <property type="molecule type" value="Genomic_DNA"/>
</dbReference>
<evidence type="ECO:0000313" key="8">
    <source>
        <dbReference type="EMBL" id="KEQ93945.1"/>
    </source>
</evidence>
<dbReference type="InParanoid" id="A0A074Y894"/>
<dbReference type="AlphaFoldDB" id="A0A074Y894"/>
<feature type="domain" description="Peptidase M48" evidence="7">
    <location>
        <begin position="133"/>
        <end position="311"/>
    </location>
</feature>
<reference evidence="8 9" key="1">
    <citation type="journal article" date="2014" name="BMC Genomics">
        <title>Genome sequencing of four Aureobasidium pullulans varieties: biotechnological potential, stress tolerance, and description of new species.</title>
        <authorList>
            <person name="Gostin Ar C."/>
            <person name="Ohm R.A."/>
            <person name="Kogej T."/>
            <person name="Sonjak S."/>
            <person name="Turk M."/>
            <person name="Zajc J."/>
            <person name="Zalar P."/>
            <person name="Grube M."/>
            <person name="Sun H."/>
            <person name="Han J."/>
            <person name="Sharma A."/>
            <person name="Chiniquy J."/>
            <person name="Ngan C.Y."/>
            <person name="Lipzen A."/>
            <person name="Barry K."/>
            <person name="Grigoriev I.V."/>
            <person name="Gunde-Cimerman N."/>
        </authorList>
    </citation>
    <scope>NUCLEOTIDE SEQUENCE [LARGE SCALE GENOMIC DNA]</scope>
    <source>
        <strain evidence="8 9">EXF-2481</strain>
    </source>
</reference>
<keyword evidence="5 6" id="KW-0482">Metalloprotease</keyword>
<evidence type="ECO:0000256" key="1">
    <source>
        <dbReference type="ARBA" id="ARBA00022670"/>
    </source>
</evidence>
<dbReference type="HOGENOM" id="CLU_029002_1_0_1"/>
<dbReference type="InterPro" id="IPR051156">
    <property type="entry name" value="Mito/Outer_Membr_Metalloprot"/>
</dbReference>
<evidence type="ECO:0000256" key="5">
    <source>
        <dbReference type="ARBA" id="ARBA00023049"/>
    </source>
</evidence>